<proteinExistence type="predicted"/>
<dbReference type="OrthoDB" id="6430962at2759"/>
<sequence length="804" mass="88691">MDEFLHHAYPEAALLQHLEMESPSEDVDEVTEEELEGLVQSFLDRYILKRCSVDRVDDSAFECNITTPPTDVVHSDSVSVKENVFSAYTSFNIEVAGKFEAHYRSREGYVFQVPKAPTAEPDVERQRRTITSDLTPGVYYLGIEKGLMKTLDGRTVDQEIVSAVQRRTGTRAVAKCKVFYRVCLTSLSGQTVKSRKPAVIPFVETDEIREAKTDTTLSDALEEATAEAPRAIASNIFRIVNNGPAPPRQTDRNKAVGERLQQRRRRDENVAVGQKDEEVTIYRRPIDKGDYVAVEYEEDDGRRGDGIGSHGAGNTEKLWSCSYINSGDAGSAWTNLSSEEKGRLMAFFRETFPTHSIPIKIHMLEDHVVEWARKWVLGEATTLFLESVYDVRGRSRNTLFRDGQWEAYVSHLWKLYNSDSLPTPDRSPERTRTDPCSTTGPPSAPVAIVQPRWPTVTMAPNGVRQPEASTSAASDFPPVSPRPSEDSNEGSGFGDRHGLVCVSHMETGGLGDLEDIAIDLEDIVINTLLVSMTRTNSPGVTPYHQPVSPETVAAYMDSATWPPPSHQTEDELVPSSVFMRNLPKVKLRRLACQSHTPDPRHTPDTRHTPGSPVTNPTPGQCHTPDPRHTPDQCYTPGSPVLNPTPGQSHTPDPRHTPDTCHTPGSSVPNPTPATPQISATPKIRATIQIKATPLNHQCQATPQISATPKIRATIQIKATPLNHQCQATPQISATPKIRATIQVSATTLNHQCQATPQISATPKIRATIQISATPQIFLRSSRPTHLDPAVHHMNGPAVFLPQVT</sequence>
<keyword evidence="3" id="KW-1185">Reference proteome</keyword>
<dbReference type="AlphaFoldDB" id="A0A8K0EAP4"/>
<feature type="compositionally biased region" description="Basic and acidic residues" evidence="1">
    <location>
        <begin position="249"/>
        <end position="272"/>
    </location>
</feature>
<dbReference type="EMBL" id="OV696697">
    <property type="protein sequence ID" value="CAH1242549.1"/>
    <property type="molecule type" value="Genomic_DNA"/>
</dbReference>
<gene>
    <name evidence="2" type="primary">Hypp6829</name>
    <name evidence="2" type="ORF">BLAG_LOCUS5838</name>
</gene>
<feature type="compositionally biased region" description="Polar residues" evidence="1">
    <location>
        <begin position="611"/>
        <end position="620"/>
    </location>
</feature>
<reference evidence="2" key="1">
    <citation type="submission" date="2022-01" db="EMBL/GenBank/DDBJ databases">
        <authorList>
            <person name="Braso-Vives M."/>
        </authorList>
    </citation>
    <scope>NUCLEOTIDE SEQUENCE</scope>
</reference>
<evidence type="ECO:0000313" key="2">
    <source>
        <dbReference type="EMBL" id="CAH1242549.1"/>
    </source>
</evidence>
<feature type="compositionally biased region" description="Polar residues" evidence="1">
    <location>
        <begin position="662"/>
        <end position="677"/>
    </location>
</feature>
<feature type="region of interest" description="Disordered" evidence="1">
    <location>
        <begin position="241"/>
        <end position="272"/>
    </location>
</feature>
<dbReference type="Proteomes" id="UP000838412">
    <property type="component" value="Chromosome 12"/>
</dbReference>
<name>A0A8K0EAP4_BRALA</name>
<evidence type="ECO:0000313" key="3">
    <source>
        <dbReference type="Proteomes" id="UP000838412"/>
    </source>
</evidence>
<feature type="region of interest" description="Disordered" evidence="1">
    <location>
        <begin position="420"/>
        <end position="495"/>
    </location>
</feature>
<protein>
    <submittedName>
        <fullName evidence="2">Hypp6829 protein</fullName>
    </submittedName>
</protein>
<accession>A0A8K0EAP4</accession>
<feature type="compositionally biased region" description="Basic and acidic residues" evidence="1">
    <location>
        <begin position="597"/>
        <end position="607"/>
    </location>
</feature>
<organism evidence="2 3">
    <name type="scientific">Branchiostoma lanceolatum</name>
    <name type="common">Common lancelet</name>
    <name type="synonym">Amphioxus lanceolatum</name>
    <dbReference type="NCBI Taxonomy" id="7740"/>
    <lineage>
        <taxon>Eukaryota</taxon>
        <taxon>Metazoa</taxon>
        <taxon>Chordata</taxon>
        <taxon>Cephalochordata</taxon>
        <taxon>Leptocardii</taxon>
        <taxon>Amphioxiformes</taxon>
        <taxon>Branchiostomatidae</taxon>
        <taxon>Branchiostoma</taxon>
    </lineage>
</organism>
<feature type="region of interest" description="Disordered" evidence="1">
    <location>
        <begin position="594"/>
        <end position="677"/>
    </location>
</feature>
<evidence type="ECO:0000256" key="1">
    <source>
        <dbReference type="SAM" id="MobiDB-lite"/>
    </source>
</evidence>